<dbReference type="GO" id="GO:0005524">
    <property type="term" value="F:ATP binding"/>
    <property type="evidence" value="ECO:0007669"/>
    <property type="project" value="UniProtKB-KW"/>
</dbReference>
<evidence type="ECO:0000256" key="4">
    <source>
        <dbReference type="ARBA" id="ARBA00012142"/>
    </source>
</evidence>
<dbReference type="InterPro" id="IPR040442">
    <property type="entry name" value="Pyrv_kinase-like_dom_sf"/>
</dbReference>
<comment type="catalytic activity">
    <reaction evidence="14">
        <text>pyruvate + ATP = phosphoenolpyruvate + ADP + H(+)</text>
        <dbReference type="Rhea" id="RHEA:18157"/>
        <dbReference type="ChEBI" id="CHEBI:15361"/>
        <dbReference type="ChEBI" id="CHEBI:15378"/>
        <dbReference type="ChEBI" id="CHEBI:30616"/>
        <dbReference type="ChEBI" id="CHEBI:58702"/>
        <dbReference type="ChEBI" id="CHEBI:456216"/>
        <dbReference type="EC" id="2.7.1.40"/>
    </reaction>
</comment>
<comment type="pathway">
    <text evidence="2 14">Carbohydrate degradation; glycolysis; pyruvate from D-glyceraldehyde 3-phosphate: step 5/5.</text>
</comment>
<feature type="domain" description="Pyruvate kinase barrel" evidence="15">
    <location>
        <begin position="1"/>
        <end position="322"/>
    </location>
</feature>
<keyword evidence="6" id="KW-0479">Metal-binding</keyword>
<evidence type="ECO:0000313" key="18">
    <source>
        <dbReference type="Proteomes" id="UP000620075"/>
    </source>
</evidence>
<comment type="caution">
    <text evidence="17">The sequence shown here is derived from an EMBL/GenBank/DDBJ whole genome shotgun (WGS) entry which is preliminary data.</text>
</comment>
<dbReference type="InterPro" id="IPR015813">
    <property type="entry name" value="Pyrv/PenolPyrv_kinase-like_dom"/>
</dbReference>
<keyword evidence="9" id="KW-0067">ATP-binding</keyword>
<evidence type="ECO:0000256" key="6">
    <source>
        <dbReference type="ARBA" id="ARBA00022723"/>
    </source>
</evidence>
<dbReference type="Pfam" id="PF00224">
    <property type="entry name" value="PK"/>
    <property type="match status" value="1"/>
</dbReference>
<dbReference type="PRINTS" id="PR01050">
    <property type="entry name" value="PYRUVTKNASE"/>
</dbReference>
<keyword evidence="12 17" id="KW-0670">Pyruvate</keyword>
<dbReference type="GO" id="GO:0004743">
    <property type="term" value="F:pyruvate kinase activity"/>
    <property type="evidence" value="ECO:0007669"/>
    <property type="project" value="UniProtKB-UniRule"/>
</dbReference>
<evidence type="ECO:0000256" key="8">
    <source>
        <dbReference type="ARBA" id="ARBA00022777"/>
    </source>
</evidence>
<evidence type="ECO:0000256" key="12">
    <source>
        <dbReference type="ARBA" id="ARBA00023317"/>
    </source>
</evidence>
<sequence>MRRTRIVCTLGPASSSAAVVRQMVAAGMDVARFNFSHGEADSHRRAAATVREAALPLGRHVALLQDLQGPKIRTGRLSEPFVRLSRGRRLTLTAEPVTGSVQRVSVSHPEILAALRSRDRVLLADGQIELRVEANDGSEARCAIIRGGLLGERKGISVPGRGLELPALTEKDRSDLRVGAEIGVDYIALSFVRSPADVIACRQALDSLGLKTPIIAKLERAEALRNLTAILVCVEGVMVARGDLGVELPLGALPPAQKDIIERANRAGAPVITATEMLESMVTSNRPTRAEASDVANAIWDGTDAVMLSQETSIGAHPVEAVRAMARICLAAEGHPSYQRTPAAWQVTSIGGAMSQAAAAIAVELKARAIVAFTESGTTARRVSKARPSTPIVGASPHPEVLRRTALYAGVRPLLVPQGEDTDDMIAKATDAAVAAGLVKRGDRLVFVAGVPVGQAGVTNLVKVEVVG</sequence>
<dbReference type="InterPro" id="IPR015795">
    <property type="entry name" value="Pyrv_Knase_C"/>
</dbReference>
<accession>A0A934KHB0</accession>
<keyword evidence="10 14" id="KW-0460">Magnesium</keyword>
<dbReference type="NCBIfam" id="NF004491">
    <property type="entry name" value="PRK05826.1"/>
    <property type="match status" value="1"/>
</dbReference>
<dbReference type="GO" id="GO:0000287">
    <property type="term" value="F:magnesium ion binding"/>
    <property type="evidence" value="ECO:0007669"/>
    <property type="project" value="UniProtKB-UniRule"/>
</dbReference>
<dbReference type="NCBIfam" id="NF004978">
    <property type="entry name" value="PRK06354.1"/>
    <property type="match status" value="1"/>
</dbReference>
<evidence type="ECO:0000256" key="10">
    <source>
        <dbReference type="ARBA" id="ARBA00022842"/>
    </source>
</evidence>
<dbReference type="InterPro" id="IPR015793">
    <property type="entry name" value="Pyrv_Knase_brl"/>
</dbReference>
<evidence type="ECO:0000256" key="1">
    <source>
        <dbReference type="ARBA" id="ARBA00001958"/>
    </source>
</evidence>
<evidence type="ECO:0000256" key="3">
    <source>
        <dbReference type="ARBA" id="ARBA00008663"/>
    </source>
</evidence>
<evidence type="ECO:0000313" key="17">
    <source>
        <dbReference type="EMBL" id="MBJ7604675.1"/>
    </source>
</evidence>
<dbReference type="PANTHER" id="PTHR11817">
    <property type="entry name" value="PYRUVATE KINASE"/>
    <property type="match status" value="1"/>
</dbReference>
<keyword evidence="5 14" id="KW-0808">Transferase</keyword>
<dbReference type="AlphaFoldDB" id="A0A934KHB0"/>
<evidence type="ECO:0000256" key="7">
    <source>
        <dbReference type="ARBA" id="ARBA00022741"/>
    </source>
</evidence>
<dbReference type="NCBIfam" id="TIGR01064">
    <property type="entry name" value="pyruv_kin"/>
    <property type="match status" value="1"/>
</dbReference>
<proteinExistence type="inferred from homology"/>
<dbReference type="Proteomes" id="UP000620075">
    <property type="component" value="Unassembled WGS sequence"/>
</dbReference>
<dbReference type="FunFam" id="2.40.33.10:FF:000001">
    <property type="entry name" value="Pyruvate kinase"/>
    <property type="match status" value="1"/>
</dbReference>
<dbReference type="RefSeq" id="WP_338182673.1">
    <property type="nucleotide sequence ID" value="NZ_JAEKNQ010000064.1"/>
</dbReference>
<comment type="similarity">
    <text evidence="3 14">Belongs to the pyruvate kinase family.</text>
</comment>
<dbReference type="InterPro" id="IPR001697">
    <property type="entry name" value="Pyr_Knase"/>
</dbReference>
<reference evidence="17 18" key="1">
    <citation type="submission" date="2020-10" db="EMBL/GenBank/DDBJ databases">
        <title>Ca. Dormibacterota MAGs.</title>
        <authorList>
            <person name="Montgomery K."/>
        </authorList>
    </citation>
    <scope>NUCLEOTIDE SEQUENCE [LARGE SCALE GENOMIC DNA]</scope>
    <source>
        <strain evidence="17">SC8811_S16_3</strain>
    </source>
</reference>
<keyword evidence="7" id="KW-0547">Nucleotide-binding</keyword>
<dbReference type="Gene3D" id="2.40.33.10">
    <property type="entry name" value="PK beta-barrel domain-like"/>
    <property type="match status" value="1"/>
</dbReference>
<dbReference type="Pfam" id="PF02887">
    <property type="entry name" value="PK_C"/>
    <property type="match status" value="1"/>
</dbReference>
<dbReference type="InterPro" id="IPR015806">
    <property type="entry name" value="Pyrv_Knase_insert_dom_sf"/>
</dbReference>
<dbReference type="SUPFAM" id="SSF51621">
    <property type="entry name" value="Phosphoenolpyruvate/pyruvate domain"/>
    <property type="match status" value="1"/>
</dbReference>
<organism evidence="17 18">
    <name type="scientific">Candidatus Dormiibacter inghamiae</name>
    <dbReference type="NCBI Taxonomy" id="3127013"/>
    <lineage>
        <taxon>Bacteria</taxon>
        <taxon>Bacillati</taxon>
        <taxon>Candidatus Dormiibacterota</taxon>
        <taxon>Candidatus Dormibacteria</taxon>
        <taxon>Candidatus Dormibacterales</taxon>
        <taxon>Candidatus Dormibacteraceae</taxon>
        <taxon>Candidatus Dormiibacter</taxon>
    </lineage>
</organism>
<dbReference type="InterPro" id="IPR036918">
    <property type="entry name" value="Pyrv_Knase_C_sf"/>
</dbReference>
<evidence type="ECO:0000256" key="11">
    <source>
        <dbReference type="ARBA" id="ARBA00023152"/>
    </source>
</evidence>
<dbReference type="EC" id="2.7.1.40" evidence="4 13"/>
<evidence type="ECO:0000256" key="5">
    <source>
        <dbReference type="ARBA" id="ARBA00022679"/>
    </source>
</evidence>
<evidence type="ECO:0000256" key="2">
    <source>
        <dbReference type="ARBA" id="ARBA00004997"/>
    </source>
</evidence>
<dbReference type="Gene3D" id="3.40.1380.20">
    <property type="entry name" value="Pyruvate kinase, C-terminal domain"/>
    <property type="match status" value="1"/>
</dbReference>
<protein>
    <recommendedName>
        <fullName evidence="4 13">Pyruvate kinase</fullName>
        <ecNumber evidence="4 13">2.7.1.40</ecNumber>
    </recommendedName>
</protein>
<evidence type="ECO:0000256" key="9">
    <source>
        <dbReference type="ARBA" id="ARBA00022840"/>
    </source>
</evidence>
<gene>
    <name evidence="17" type="primary">pyk</name>
    <name evidence="17" type="ORF">JF888_16090</name>
</gene>
<dbReference type="SUPFAM" id="SSF52935">
    <property type="entry name" value="PK C-terminal domain-like"/>
    <property type="match status" value="1"/>
</dbReference>
<feature type="domain" description="Pyruvate kinase C-terminal" evidence="16">
    <location>
        <begin position="353"/>
        <end position="464"/>
    </location>
</feature>
<evidence type="ECO:0000256" key="14">
    <source>
        <dbReference type="RuleBase" id="RU000504"/>
    </source>
</evidence>
<dbReference type="Gene3D" id="3.20.20.60">
    <property type="entry name" value="Phosphoenolpyruvate-binding domains"/>
    <property type="match status" value="1"/>
</dbReference>
<dbReference type="GO" id="GO:0016301">
    <property type="term" value="F:kinase activity"/>
    <property type="evidence" value="ECO:0007669"/>
    <property type="project" value="UniProtKB-KW"/>
</dbReference>
<name>A0A934KHB0_9BACT</name>
<dbReference type="InterPro" id="IPR011037">
    <property type="entry name" value="Pyrv_Knase-like_insert_dom_sf"/>
</dbReference>
<dbReference type="GO" id="GO:0030955">
    <property type="term" value="F:potassium ion binding"/>
    <property type="evidence" value="ECO:0007669"/>
    <property type="project" value="UniProtKB-UniRule"/>
</dbReference>
<dbReference type="SUPFAM" id="SSF50800">
    <property type="entry name" value="PK beta-barrel domain-like"/>
    <property type="match status" value="1"/>
</dbReference>
<comment type="cofactor">
    <cofactor evidence="1">
        <name>K(+)</name>
        <dbReference type="ChEBI" id="CHEBI:29103"/>
    </cofactor>
</comment>
<evidence type="ECO:0000259" key="16">
    <source>
        <dbReference type="Pfam" id="PF02887"/>
    </source>
</evidence>
<keyword evidence="11 14" id="KW-0324">Glycolysis</keyword>
<keyword evidence="8 14" id="KW-0418">Kinase</keyword>
<evidence type="ECO:0000259" key="15">
    <source>
        <dbReference type="Pfam" id="PF00224"/>
    </source>
</evidence>
<evidence type="ECO:0000256" key="13">
    <source>
        <dbReference type="NCBIfam" id="TIGR01064"/>
    </source>
</evidence>
<dbReference type="EMBL" id="JAEKNQ010000064">
    <property type="protein sequence ID" value="MBJ7604675.1"/>
    <property type="molecule type" value="Genomic_DNA"/>
</dbReference>